<feature type="compositionally biased region" description="Basic and acidic residues" evidence="1">
    <location>
        <begin position="1"/>
        <end position="12"/>
    </location>
</feature>
<proteinExistence type="predicted"/>
<accession>A0ABP4B689</accession>
<dbReference type="Proteomes" id="UP001500542">
    <property type="component" value="Unassembled WGS sequence"/>
</dbReference>
<dbReference type="EMBL" id="BAAAHK010000008">
    <property type="protein sequence ID" value="GAA0944486.1"/>
    <property type="molecule type" value="Genomic_DNA"/>
</dbReference>
<comment type="caution">
    <text evidence="2">The sequence shown here is derived from an EMBL/GenBank/DDBJ whole genome shotgun (WGS) entry which is preliminary data.</text>
</comment>
<dbReference type="InterPro" id="IPR025048">
    <property type="entry name" value="DUF3987"/>
</dbReference>
<feature type="region of interest" description="Disordered" evidence="1">
    <location>
        <begin position="532"/>
        <end position="561"/>
    </location>
</feature>
<dbReference type="RefSeq" id="WP_343971568.1">
    <property type="nucleotide sequence ID" value="NZ_BAAAHK010000008.1"/>
</dbReference>
<gene>
    <name evidence="2" type="ORF">GCM10009554_38690</name>
</gene>
<protein>
    <recommendedName>
        <fullName evidence="4">DUF3987 domain-containing protein</fullName>
    </recommendedName>
</protein>
<evidence type="ECO:0000256" key="1">
    <source>
        <dbReference type="SAM" id="MobiDB-lite"/>
    </source>
</evidence>
<sequence length="561" mass="60717">MSTEHIDWHLIEPPEDPFDPEPITPPTPIRQTQNLQHTPRHHDQMGADGVTAGTDALGNEMPPWDGEPVPLKTDRILRPFPVDVFPAWLADQVSAVAEATQTPTDLAGCVALACLSTAAGGKVLVQVDRSWLEQVNLYTTIALPPGSRKSPVFRAMTSALNAAEAALQEATADQRTEADFAARIAHAKAEDLAKKAERSTVNPQEALAAATAAAKEAAAIVVPAVPRLMTDDVTPEACVSLMAAQGGRIAVLSAEGDVFATLTGTRYSAAPNLAVFLKAHVGDTIQVDRKGRESEAIERPAMTLGVTTQPATLQGLAAQPGFRDRGVLGRILYSLPVNTVGRRNNTPTPVPEATETTYRDALQTLVLLLADNDTPHRLELTPDARQALLDFQDWIEPRLHPRTGQLAPITDWASKLAGHVVRIAALLHLAHTFTTGYAGAISADTMHAAERVGRYYLDHALAVYDLMGRSHPDLDDARDVLAWITKFCDRTGRATFARRDALRGLQSNRFPTADDLDPALRLLTEHGHIRLKPTEKSSKGGRPSHSYEVHPRVLIAPAEDR</sequence>
<evidence type="ECO:0000313" key="3">
    <source>
        <dbReference type="Proteomes" id="UP001500542"/>
    </source>
</evidence>
<dbReference type="Pfam" id="PF13148">
    <property type="entry name" value="DUF3987"/>
    <property type="match status" value="1"/>
</dbReference>
<organism evidence="2 3">
    <name type="scientific">Kribbella koreensis</name>
    <dbReference type="NCBI Taxonomy" id="57909"/>
    <lineage>
        <taxon>Bacteria</taxon>
        <taxon>Bacillati</taxon>
        <taxon>Actinomycetota</taxon>
        <taxon>Actinomycetes</taxon>
        <taxon>Propionibacteriales</taxon>
        <taxon>Kribbellaceae</taxon>
        <taxon>Kribbella</taxon>
    </lineage>
</organism>
<reference evidence="3" key="1">
    <citation type="journal article" date="2019" name="Int. J. Syst. Evol. Microbiol.">
        <title>The Global Catalogue of Microorganisms (GCM) 10K type strain sequencing project: providing services to taxonomists for standard genome sequencing and annotation.</title>
        <authorList>
            <consortium name="The Broad Institute Genomics Platform"/>
            <consortium name="The Broad Institute Genome Sequencing Center for Infectious Disease"/>
            <person name="Wu L."/>
            <person name="Ma J."/>
        </authorList>
    </citation>
    <scope>NUCLEOTIDE SEQUENCE [LARGE SCALE GENOMIC DNA]</scope>
    <source>
        <strain evidence="3">JCM 10977</strain>
    </source>
</reference>
<keyword evidence="3" id="KW-1185">Reference proteome</keyword>
<evidence type="ECO:0000313" key="2">
    <source>
        <dbReference type="EMBL" id="GAA0944486.1"/>
    </source>
</evidence>
<evidence type="ECO:0008006" key="4">
    <source>
        <dbReference type="Google" id="ProtNLM"/>
    </source>
</evidence>
<feature type="region of interest" description="Disordered" evidence="1">
    <location>
        <begin position="1"/>
        <end position="67"/>
    </location>
</feature>
<name>A0ABP4B689_9ACTN</name>